<accession>A0A099D3A9</accession>
<sequence length="169" mass="18816">MAYPDDQLGEGEQVLLHRHPHWKLLVGPLFVLVVVLAGAGFLAVLTESLAWRTPARAALAVIGGVLLLWLVLTPLLRWRTTHFVVTSHRLMIREGVFTRSGVHIPLGRINSVRSRRGLLDRLLGSGTLIVESASDEPLEFDDIPEVDRVQSLLYGAVEEEPDDRYPDGR</sequence>
<dbReference type="Proteomes" id="UP000029737">
    <property type="component" value="Unassembled WGS sequence"/>
</dbReference>
<dbReference type="EMBL" id="CP022752">
    <property type="protein sequence ID" value="ASU77587.1"/>
    <property type="molecule type" value="Genomic_DNA"/>
</dbReference>
<reference evidence="4 5" key="1">
    <citation type="journal article" date="2014" name="PLoS ONE">
        <title>Identification and Characterization of a New Erythromycin Biosynthetic Gene Cluster in Actinopolyspora erythraea YIM90600, a Novel Erythronolide-Producing Halophilic Actinomycete Isolated from Salt Field.</title>
        <authorList>
            <person name="Chen D."/>
            <person name="Feng J."/>
            <person name="Huang L."/>
            <person name="Zhang Q."/>
            <person name="Wu J."/>
            <person name="Zhu X."/>
            <person name="Duan Y."/>
            <person name="Xu Z."/>
        </authorList>
    </citation>
    <scope>NUCLEOTIDE SEQUENCE [LARGE SCALE GENOMIC DNA]</scope>
    <source>
        <strain evidence="4 5">YIM90600</strain>
    </source>
</reference>
<evidence type="ECO:0000256" key="1">
    <source>
        <dbReference type="SAM" id="Phobius"/>
    </source>
</evidence>
<gene>
    <name evidence="3" type="ORF">CDG81_03850</name>
    <name evidence="4" type="ORF">IL38_17105</name>
</gene>
<feature type="transmembrane region" description="Helical" evidence="1">
    <location>
        <begin position="57"/>
        <end position="78"/>
    </location>
</feature>
<proteinExistence type="predicted"/>
<dbReference type="KEGG" id="aey:CDG81_03850"/>
<evidence type="ECO:0000313" key="5">
    <source>
        <dbReference type="Proteomes" id="UP000029737"/>
    </source>
</evidence>
<evidence type="ECO:0000313" key="3">
    <source>
        <dbReference type="EMBL" id="ASU77587.1"/>
    </source>
</evidence>
<dbReference type="PANTHER" id="PTHR37938:SF1">
    <property type="entry name" value="BLL0215 PROTEIN"/>
    <property type="match status" value="1"/>
</dbReference>
<evidence type="ECO:0000259" key="2">
    <source>
        <dbReference type="Pfam" id="PF03703"/>
    </source>
</evidence>
<dbReference type="HOGENOM" id="CLU_111473_0_0_11"/>
<dbReference type="AlphaFoldDB" id="A0A099D3A9"/>
<keyword evidence="5" id="KW-1185">Reference proteome</keyword>
<dbReference type="OrthoDB" id="4350422at2"/>
<feature type="transmembrane region" description="Helical" evidence="1">
    <location>
        <begin position="25"/>
        <end position="45"/>
    </location>
</feature>
<dbReference type="Pfam" id="PF03703">
    <property type="entry name" value="bPH_2"/>
    <property type="match status" value="1"/>
</dbReference>
<dbReference type="RefSeq" id="WP_043575615.1">
    <property type="nucleotide sequence ID" value="NZ_CP022752.1"/>
</dbReference>
<dbReference type="EMBL" id="JPMV01000032">
    <property type="protein sequence ID" value="KGI80416.1"/>
    <property type="molecule type" value="Genomic_DNA"/>
</dbReference>
<dbReference type="PANTHER" id="PTHR37938">
    <property type="entry name" value="BLL0215 PROTEIN"/>
    <property type="match status" value="1"/>
</dbReference>
<evidence type="ECO:0000313" key="6">
    <source>
        <dbReference type="Proteomes" id="UP000215043"/>
    </source>
</evidence>
<dbReference type="Proteomes" id="UP000215043">
    <property type="component" value="Chromosome"/>
</dbReference>
<dbReference type="eggNOG" id="COG3428">
    <property type="taxonomic scope" value="Bacteria"/>
</dbReference>
<protein>
    <submittedName>
        <fullName evidence="4">Membrane protein</fullName>
    </submittedName>
</protein>
<dbReference type="InterPro" id="IPR005182">
    <property type="entry name" value="YdbS-like_PH"/>
</dbReference>
<name>A0A099D3A9_9ACTN</name>
<keyword evidence="1" id="KW-0812">Transmembrane</keyword>
<evidence type="ECO:0000313" key="4">
    <source>
        <dbReference type="EMBL" id="KGI80416.1"/>
    </source>
</evidence>
<feature type="domain" description="YdbS-like PH" evidence="2">
    <location>
        <begin position="78"/>
        <end position="151"/>
    </location>
</feature>
<reference evidence="3 6" key="2">
    <citation type="submission" date="2017-08" db="EMBL/GenBank/DDBJ databases">
        <title>The complete genome sequence of moderately halophilic actinomycete Actinopolyspora erythraea YIM 90600, the producer of novel erythromycin, novel actinopolysporins A-C and tubercidin.</title>
        <authorList>
            <person name="Yin M."/>
            <person name="Tang S."/>
        </authorList>
    </citation>
    <scope>NUCLEOTIDE SEQUENCE [LARGE SCALE GENOMIC DNA]</scope>
    <source>
        <strain evidence="3 6">YIM 90600</strain>
    </source>
</reference>
<organism evidence="3 6">
    <name type="scientific">Actinopolyspora erythraea</name>
    <dbReference type="NCBI Taxonomy" id="414996"/>
    <lineage>
        <taxon>Bacteria</taxon>
        <taxon>Bacillati</taxon>
        <taxon>Actinomycetota</taxon>
        <taxon>Actinomycetes</taxon>
        <taxon>Actinopolysporales</taxon>
        <taxon>Actinopolysporaceae</taxon>
        <taxon>Actinopolyspora</taxon>
    </lineage>
</organism>
<keyword evidence="1" id="KW-0472">Membrane</keyword>
<keyword evidence="1" id="KW-1133">Transmembrane helix</keyword>